<dbReference type="PROSITE" id="PS50102">
    <property type="entry name" value="RRM"/>
    <property type="match status" value="1"/>
</dbReference>
<dbReference type="InterPro" id="IPR000504">
    <property type="entry name" value="RRM_dom"/>
</dbReference>
<dbReference type="Proteomes" id="UP000030653">
    <property type="component" value="Unassembled WGS sequence"/>
</dbReference>
<sequence length="176" mass="19507">MSLPPNTCLYINNLNDKINKEELRAQLYALFTPYGKVIDVVARKGTKMKGQAFVVFGDLAGATTAMRAMDGEFFYDKPMHIQYGRTKSHATIRIEQGADAVPFGARSSTTVNGKSEKIVMSRAEGEAADRERAKKEELEGGKRPRESGVEDGAPQAKKNRTEDEDDAVEMEIEDDE</sequence>
<dbReference type="HOGENOM" id="CLU_041869_2_1_1"/>
<evidence type="ECO:0000259" key="3">
    <source>
        <dbReference type="PROSITE" id="PS50102"/>
    </source>
</evidence>
<protein>
    <submittedName>
        <fullName evidence="4">RNA-binding domain-containing protein</fullName>
    </submittedName>
</protein>
<reference evidence="4 5" key="1">
    <citation type="journal article" date="2012" name="Science">
        <title>The Paleozoic origin of enzymatic lignin decomposition reconstructed from 31 fungal genomes.</title>
        <authorList>
            <person name="Floudas D."/>
            <person name="Binder M."/>
            <person name="Riley R."/>
            <person name="Barry K."/>
            <person name="Blanchette R.A."/>
            <person name="Henrissat B."/>
            <person name="Martinez A.T."/>
            <person name="Otillar R."/>
            <person name="Spatafora J.W."/>
            <person name="Yadav J.S."/>
            <person name="Aerts A."/>
            <person name="Benoit I."/>
            <person name="Boyd A."/>
            <person name="Carlson A."/>
            <person name="Copeland A."/>
            <person name="Coutinho P.M."/>
            <person name="de Vries R.P."/>
            <person name="Ferreira P."/>
            <person name="Findley K."/>
            <person name="Foster B."/>
            <person name="Gaskell J."/>
            <person name="Glotzer D."/>
            <person name="Gorecki P."/>
            <person name="Heitman J."/>
            <person name="Hesse C."/>
            <person name="Hori C."/>
            <person name="Igarashi K."/>
            <person name="Jurgens J.A."/>
            <person name="Kallen N."/>
            <person name="Kersten P."/>
            <person name="Kohler A."/>
            <person name="Kuees U."/>
            <person name="Kumar T.K.A."/>
            <person name="Kuo A."/>
            <person name="LaButti K."/>
            <person name="Larrondo L.F."/>
            <person name="Lindquist E."/>
            <person name="Ling A."/>
            <person name="Lombard V."/>
            <person name="Lucas S."/>
            <person name="Lundell T."/>
            <person name="Martin R."/>
            <person name="McLaughlin D.J."/>
            <person name="Morgenstern I."/>
            <person name="Morin E."/>
            <person name="Murat C."/>
            <person name="Nagy L.G."/>
            <person name="Nolan M."/>
            <person name="Ohm R.A."/>
            <person name="Patyshakuliyeva A."/>
            <person name="Rokas A."/>
            <person name="Ruiz-Duenas F.J."/>
            <person name="Sabat G."/>
            <person name="Salamov A."/>
            <person name="Samejima M."/>
            <person name="Schmutz J."/>
            <person name="Slot J.C."/>
            <person name="St John F."/>
            <person name="Stenlid J."/>
            <person name="Sun H."/>
            <person name="Sun S."/>
            <person name="Syed K."/>
            <person name="Tsang A."/>
            <person name="Wiebenga A."/>
            <person name="Young D."/>
            <person name="Pisabarro A."/>
            <person name="Eastwood D.C."/>
            <person name="Martin F."/>
            <person name="Cullen D."/>
            <person name="Grigoriev I.V."/>
            <person name="Hibbett D.S."/>
        </authorList>
    </citation>
    <scope>NUCLEOTIDE SEQUENCE [LARGE SCALE GENOMIC DNA]</scope>
    <source>
        <strain evidence="4 5">DJM-731 SS1</strain>
    </source>
</reference>
<dbReference type="GeneID" id="63688974"/>
<feature type="region of interest" description="Disordered" evidence="2">
    <location>
        <begin position="114"/>
        <end position="176"/>
    </location>
</feature>
<dbReference type="InterPro" id="IPR035979">
    <property type="entry name" value="RBD_domain_sf"/>
</dbReference>
<dbReference type="OrthoDB" id="277802at2759"/>
<feature type="non-terminal residue" evidence="4">
    <location>
        <position position="1"/>
    </location>
</feature>
<accession>M5FNI2</accession>
<dbReference type="SMART" id="SM00360">
    <property type="entry name" value="RRM"/>
    <property type="match status" value="1"/>
</dbReference>
<dbReference type="SUPFAM" id="SSF54928">
    <property type="entry name" value="RNA-binding domain, RBD"/>
    <property type="match status" value="1"/>
</dbReference>
<gene>
    <name evidence="4" type="ORF">DACRYDRAFT_24907</name>
</gene>
<dbReference type="RefSeq" id="XP_040624388.1">
    <property type="nucleotide sequence ID" value="XM_040773912.1"/>
</dbReference>
<feature type="compositionally biased region" description="Acidic residues" evidence="2">
    <location>
        <begin position="162"/>
        <end position="176"/>
    </location>
</feature>
<dbReference type="GO" id="GO:0003723">
    <property type="term" value="F:RNA binding"/>
    <property type="evidence" value="ECO:0007669"/>
    <property type="project" value="UniProtKB-UniRule"/>
</dbReference>
<organism evidence="4 5">
    <name type="scientific">Dacryopinax primogenitus (strain DJM 731)</name>
    <name type="common">Brown rot fungus</name>
    <dbReference type="NCBI Taxonomy" id="1858805"/>
    <lineage>
        <taxon>Eukaryota</taxon>
        <taxon>Fungi</taxon>
        <taxon>Dikarya</taxon>
        <taxon>Basidiomycota</taxon>
        <taxon>Agaricomycotina</taxon>
        <taxon>Dacrymycetes</taxon>
        <taxon>Dacrymycetales</taxon>
        <taxon>Dacrymycetaceae</taxon>
        <taxon>Dacryopinax</taxon>
    </lineage>
</organism>
<feature type="domain" description="RRM" evidence="3">
    <location>
        <begin position="7"/>
        <end position="86"/>
    </location>
</feature>
<dbReference type="OMA" id="HIQYGRT"/>
<feature type="compositionally biased region" description="Basic and acidic residues" evidence="2">
    <location>
        <begin position="114"/>
        <end position="148"/>
    </location>
</feature>
<dbReference type="PANTHER" id="PTHR48034">
    <property type="entry name" value="TRANSFORMER-2 SEX-DETERMINING PROTEIN-RELATED"/>
    <property type="match status" value="1"/>
</dbReference>
<keyword evidence="1" id="KW-0694">RNA-binding</keyword>
<proteinExistence type="predicted"/>
<evidence type="ECO:0000256" key="2">
    <source>
        <dbReference type="SAM" id="MobiDB-lite"/>
    </source>
</evidence>
<dbReference type="Pfam" id="PF00076">
    <property type="entry name" value="RRM_1"/>
    <property type="match status" value="1"/>
</dbReference>
<dbReference type="CDD" id="cd12246">
    <property type="entry name" value="RRM1_U1A_like"/>
    <property type="match status" value="1"/>
</dbReference>
<dbReference type="Gene3D" id="3.30.70.330">
    <property type="match status" value="1"/>
</dbReference>
<dbReference type="InterPro" id="IPR012677">
    <property type="entry name" value="Nucleotide-bd_a/b_plait_sf"/>
</dbReference>
<dbReference type="FunFam" id="3.30.70.330:FF:000039">
    <property type="entry name" value="U1 small nuclear ribonucleoprotein A"/>
    <property type="match status" value="1"/>
</dbReference>
<evidence type="ECO:0000313" key="5">
    <source>
        <dbReference type="Proteomes" id="UP000030653"/>
    </source>
</evidence>
<evidence type="ECO:0000313" key="4">
    <source>
        <dbReference type="EMBL" id="EJT97490.1"/>
    </source>
</evidence>
<keyword evidence="5" id="KW-1185">Reference proteome</keyword>
<dbReference type="EMBL" id="JH795876">
    <property type="protein sequence ID" value="EJT97490.1"/>
    <property type="molecule type" value="Genomic_DNA"/>
</dbReference>
<dbReference type="STRING" id="1858805.M5FNI2"/>
<name>M5FNI2_DACPD</name>
<dbReference type="InterPro" id="IPR050441">
    <property type="entry name" value="RBM"/>
</dbReference>
<evidence type="ECO:0000256" key="1">
    <source>
        <dbReference type="PROSITE-ProRule" id="PRU00176"/>
    </source>
</evidence>
<dbReference type="AlphaFoldDB" id="M5FNI2"/>